<comment type="similarity">
    <text evidence="2 7">Belongs to the HSF family.</text>
</comment>
<dbReference type="EMBL" id="OA882958">
    <property type="protein sequence ID" value="CAD7277484.1"/>
    <property type="molecule type" value="Genomic_DNA"/>
</dbReference>
<evidence type="ECO:0000256" key="6">
    <source>
        <dbReference type="ARBA" id="ARBA00023242"/>
    </source>
</evidence>
<dbReference type="SMART" id="SM00415">
    <property type="entry name" value="HSF"/>
    <property type="match status" value="1"/>
</dbReference>
<gene>
    <name evidence="10" type="ORF">NMOB1V02_LOCUS5216</name>
</gene>
<sequence>MVESSELAAALAVGNPDNHNSIPGFLLKLRVLVEDGNIDDIIHWGPGGLTFVITNPVAFAEEILPVYFKHNHLASFVRQLNLYGFHKVTGVGDGGLVKTERECLEFRHPYFLRDKPEFLRLIKRKPAAHHKGSSEEKPEVSKEVQGQVSTGALMSVASAVQQVIAKQAETEKKLASLTTENEVLWREIASLHRKNMQQGQMVDKIIRQVEGATVVPRNRGKESQVKSTSSRFLVKLVQRPHKNNRNAPMSPATSGRPIPLMIERPSSQGINRDASGKATTTTSSTLGLSMESGSGSPPGPVIHDVTDLLRSSDGITVLNAEGYKSIAHAPTPMVQVMPSYVNVPSPDGRMTATACSSVGTGTDEPEISMPLSVQPATVMSEDGESPVGGNNVLIIDPVTNTYYAAPGISYVLDGNKVIVNADGTHVVEEVGKATMLDVKSEPVAIVVNSNSSNNNNGRQETRMSSGGGSTTSSSTRKRSSSTTTTNDIPEKRPAYSEDDLTVAVPSTSQGPSSGFASPPEPPLSQQFDVDKFLEYLTSSDAHFDLHELFKIASDPSVANKVHDEVNKSLSVANNNNNNNNNLHNNQLHQQQQQVPPQQQPSTSKILPDLSELIENESEEHESFYKGLEQSEFQNLDTPLADGLD</sequence>
<evidence type="ECO:0000256" key="8">
    <source>
        <dbReference type="SAM" id="MobiDB-lite"/>
    </source>
</evidence>
<evidence type="ECO:0000313" key="11">
    <source>
        <dbReference type="Proteomes" id="UP000678499"/>
    </source>
</evidence>
<dbReference type="SUPFAM" id="SSF46785">
    <property type="entry name" value="Winged helix' DNA-binding domain"/>
    <property type="match status" value="1"/>
</dbReference>
<evidence type="ECO:0000256" key="1">
    <source>
        <dbReference type="ARBA" id="ARBA00004123"/>
    </source>
</evidence>
<dbReference type="GO" id="GO:0043565">
    <property type="term" value="F:sequence-specific DNA binding"/>
    <property type="evidence" value="ECO:0007669"/>
    <property type="project" value="InterPro"/>
</dbReference>
<feature type="compositionally biased region" description="Low complexity" evidence="8">
    <location>
        <begin position="470"/>
        <end position="485"/>
    </location>
</feature>
<dbReference type="Gene3D" id="1.10.10.10">
    <property type="entry name" value="Winged helix-like DNA-binding domain superfamily/Winged helix DNA-binding domain"/>
    <property type="match status" value="1"/>
</dbReference>
<dbReference type="AlphaFoldDB" id="A0A7R9BP77"/>
<dbReference type="PANTHER" id="PTHR10015">
    <property type="entry name" value="HEAT SHOCK TRANSCRIPTION FACTOR"/>
    <property type="match status" value="1"/>
</dbReference>
<organism evidence="10">
    <name type="scientific">Notodromas monacha</name>
    <dbReference type="NCBI Taxonomy" id="399045"/>
    <lineage>
        <taxon>Eukaryota</taxon>
        <taxon>Metazoa</taxon>
        <taxon>Ecdysozoa</taxon>
        <taxon>Arthropoda</taxon>
        <taxon>Crustacea</taxon>
        <taxon>Oligostraca</taxon>
        <taxon>Ostracoda</taxon>
        <taxon>Podocopa</taxon>
        <taxon>Podocopida</taxon>
        <taxon>Cypridocopina</taxon>
        <taxon>Cypridoidea</taxon>
        <taxon>Cyprididae</taxon>
        <taxon>Notodromas</taxon>
    </lineage>
</organism>
<dbReference type="InterPro" id="IPR000232">
    <property type="entry name" value="HSF_DNA-bd"/>
</dbReference>
<dbReference type="EMBL" id="CAJPEX010000921">
    <property type="protein sequence ID" value="CAG0917636.1"/>
    <property type="molecule type" value="Genomic_DNA"/>
</dbReference>
<protein>
    <recommendedName>
        <fullName evidence="9">HSF-type DNA-binding domain-containing protein</fullName>
    </recommendedName>
</protein>
<feature type="region of interest" description="Disordered" evidence="8">
    <location>
        <begin position="267"/>
        <end position="298"/>
    </location>
</feature>
<dbReference type="InterPro" id="IPR036388">
    <property type="entry name" value="WH-like_DNA-bd_sf"/>
</dbReference>
<evidence type="ECO:0000259" key="9">
    <source>
        <dbReference type="SMART" id="SM00415"/>
    </source>
</evidence>
<proteinExistence type="inferred from homology"/>
<evidence type="ECO:0000256" key="4">
    <source>
        <dbReference type="ARBA" id="ARBA00023125"/>
    </source>
</evidence>
<dbReference type="PANTHER" id="PTHR10015:SF427">
    <property type="entry name" value="HEAT SHOCK FACTOR PROTEIN"/>
    <property type="match status" value="1"/>
</dbReference>
<evidence type="ECO:0000256" key="2">
    <source>
        <dbReference type="ARBA" id="ARBA00006403"/>
    </source>
</evidence>
<name>A0A7R9BP77_9CRUS</name>
<dbReference type="GO" id="GO:0005634">
    <property type="term" value="C:nucleus"/>
    <property type="evidence" value="ECO:0007669"/>
    <property type="project" value="UniProtKB-SubCell"/>
</dbReference>
<feature type="compositionally biased region" description="Polar residues" evidence="8">
    <location>
        <begin position="504"/>
        <end position="515"/>
    </location>
</feature>
<keyword evidence="4" id="KW-0238">DNA-binding</keyword>
<feature type="region of interest" description="Disordered" evidence="8">
    <location>
        <begin position="448"/>
        <end position="525"/>
    </location>
</feature>
<evidence type="ECO:0000256" key="3">
    <source>
        <dbReference type="ARBA" id="ARBA00023015"/>
    </source>
</evidence>
<accession>A0A7R9BP77</accession>
<feature type="region of interest" description="Disordered" evidence="8">
    <location>
        <begin position="570"/>
        <end position="644"/>
    </location>
</feature>
<keyword evidence="5" id="KW-0804">Transcription</keyword>
<dbReference type="Pfam" id="PF00447">
    <property type="entry name" value="HSF_DNA-bind"/>
    <property type="match status" value="1"/>
</dbReference>
<comment type="subcellular location">
    <subcellularLocation>
        <location evidence="1">Nucleus</location>
    </subcellularLocation>
</comment>
<keyword evidence="11" id="KW-1185">Reference proteome</keyword>
<dbReference type="OrthoDB" id="60033at2759"/>
<keyword evidence="3" id="KW-0805">Transcription regulation</keyword>
<dbReference type="FunFam" id="1.10.10.10:FF:000027">
    <property type="entry name" value="Heat shock transcription factor 1"/>
    <property type="match status" value="1"/>
</dbReference>
<keyword evidence="6" id="KW-0539">Nucleus</keyword>
<evidence type="ECO:0000313" key="10">
    <source>
        <dbReference type="EMBL" id="CAD7277484.1"/>
    </source>
</evidence>
<dbReference type="PRINTS" id="PR00056">
    <property type="entry name" value="HSFDOMAIN"/>
</dbReference>
<evidence type="ECO:0000256" key="7">
    <source>
        <dbReference type="RuleBase" id="RU004020"/>
    </source>
</evidence>
<feature type="compositionally biased region" description="Low complexity" evidence="8">
    <location>
        <begin position="276"/>
        <end position="295"/>
    </location>
</feature>
<reference evidence="10" key="1">
    <citation type="submission" date="2020-11" db="EMBL/GenBank/DDBJ databases">
        <authorList>
            <person name="Tran Van P."/>
        </authorList>
    </citation>
    <scope>NUCLEOTIDE SEQUENCE</scope>
</reference>
<feature type="domain" description="HSF-type DNA-binding" evidence="9">
    <location>
        <begin position="21"/>
        <end position="125"/>
    </location>
</feature>
<feature type="compositionally biased region" description="Low complexity" evidence="8">
    <location>
        <begin position="573"/>
        <end position="596"/>
    </location>
</feature>
<dbReference type="Proteomes" id="UP000678499">
    <property type="component" value="Unassembled WGS sequence"/>
</dbReference>
<dbReference type="InterPro" id="IPR036390">
    <property type="entry name" value="WH_DNA-bd_sf"/>
</dbReference>
<evidence type="ECO:0000256" key="5">
    <source>
        <dbReference type="ARBA" id="ARBA00023163"/>
    </source>
</evidence>
<dbReference type="GO" id="GO:0003700">
    <property type="term" value="F:DNA-binding transcription factor activity"/>
    <property type="evidence" value="ECO:0007669"/>
    <property type="project" value="InterPro"/>
</dbReference>